<evidence type="ECO:0000313" key="11">
    <source>
        <dbReference type="EMBL" id="VIP01833.1"/>
    </source>
</evidence>
<gene>
    <name evidence="11" type="ORF">GMBLW1_21270</name>
</gene>
<dbReference type="InParanoid" id="A0A6C2YL43"/>
<evidence type="ECO:0000256" key="2">
    <source>
        <dbReference type="ARBA" id="ARBA00011779"/>
    </source>
</evidence>
<feature type="transmembrane region" description="Helical" evidence="9">
    <location>
        <begin position="12"/>
        <end position="34"/>
    </location>
</feature>
<keyword evidence="6" id="KW-0764">Sulfate transport</keyword>
<dbReference type="PANTHER" id="PTHR30406:SF8">
    <property type="entry name" value="SULFATE TRANSPORT SYSTEM PERMEASE PROTEIN CYST"/>
    <property type="match status" value="1"/>
</dbReference>
<keyword evidence="4 9" id="KW-0812">Transmembrane</keyword>
<dbReference type="RefSeq" id="WP_162657078.1">
    <property type="nucleotide sequence ID" value="NZ_LR593887.1"/>
</dbReference>
<name>A0A6C2YL43_9BACT</name>
<evidence type="ECO:0000256" key="3">
    <source>
        <dbReference type="ARBA" id="ARBA00022448"/>
    </source>
</evidence>
<dbReference type="KEGG" id="tim:GMBLW1_21270"/>
<keyword evidence="7 9" id="KW-0472">Membrane</keyword>
<dbReference type="EMBL" id="LR586016">
    <property type="protein sequence ID" value="VIP01833.1"/>
    <property type="molecule type" value="Genomic_DNA"/>
</dbReference>
<protein>
    <recommendedName>
        <fullName evidence="10">ABC transmembrane type-1 domain-containing protein</fullName>
    </recommendedName>
</protein>
<evidence type="ECO:0000256" key="4">
    <source>
        <dbReference type="ARBA" id="ARBA00022692"/>
    </source>
</evidence>
<comment type="subcellular location">
    <subcellularLocation>
        <location evidence="1 9">Cell membrane</location>
        <topology evidence="1 9">Multi-pass membrane protein</topology>
    </subcellularLocation>
</comment>
<comment type="subunit">
    <text evidence="2">The complex is composed of two ATP-binding proteins (CysA), two transmembrane proteins (CysT and CysW) and a solute-binding protein (CysP).</text>
</comment>
<dbReference type="InterPro" id="IPR005667">
    <property type="entry name" value="Sulph_transpt2"/>
</dbReference>
<organism evidence="11">
    <name type="scientific">Tuwongella immobilis</name>
    <dbReference type="NCBI Taxonomy" id="692036"/>
    <lineage>
        <taxon>Bacteria</taxon>
        <taxon>Pseudomonadati</taxon>
        <taxon>Planctomycetota</taxon>
        <taxon>Planctomycetia</taxon>
        <taxon>Gemmatales</taxon>
        <taxon>Gemmataceae</taxon>
        <taxon>Tuwongella</taxon>
    </lineage>
</organism>
<dbReference type="InterPro" id="IPR000515">
    <property type="entry name" value="MetI-like"/>
</dbReference>
<proteinExistence type="inferred from homology"/>
<feature type="transmembrane region" description="Helical" evidence="9">
    <location>
        <begin position="124"/>
        <end position="147"/>
    </location>
</feature>
<evidence type="ECO:0000313" key="12">
    <source>
        <dbReference type="Proteomes" id="UP000464378"/>
    </source>
</evidence>
<evidence type="ECO:0000256" key="8">
    <source>
        <dbReference type="ARBA" id="ARBA00025323"/>
    </source>
</evidence>
<feature type="transmembrane region" description="Helical" evidence="9">
    <location>
        <begin position="92"/>
        <end position="112"/>
    </location>
</feature>
<dbReference type="NCBIfam" id="NF038017">
    <property type="entry name" value="ABC_perm1"/>
    <property type="match status" value="1"/>
</dbReference>
<dbReference type="EMBL" id="LR593887">
    <property type="protein sequence ID" value="VTR99587.1"/>
    <property type="molecule type" value="Genomic_DNA"/>
</dbReference>
<dbReference type="PANTHER" id="PTHR30406">
    <property type="entry name" value="SULFATE TRANSPORT SYSTEM PERMEASE PROTEIN"/>
    <property type="match status" value="1"/>
</dbReference>
<evidence type="ECO:0000256" key="9">
    <source>
        <dbReference type="RuleBase" id="RU363032"/>
    </source>
</evidence>
<evidence type="ECO:0000259" key="10">
    <source>
        <dbReference type="PROSITE" id="PS50928"/>
    </source>
</evidence>
<dbReference type="Proteomes" id="UP000464378">
    <property type="component" value="Chromosome"/>
</dbReference>
<accession>A0A6C2YL43</accession>
<sequence>MIPARQDRRFLVALAVMGGWYLLLIAAMLVADVLSTPWNRMLQILQDPAIRYALRLSLATATTSTLIALTVAIPLGYLLARERFMGRPILQAIVEIPLVLPPTVVGLSLLVLFESPWGRIVQTIIPVTYAVPGIIVAQVTVITAFAVHSLQTTFRQLDPRTEHVARTLGCTRWQAVTRIVLPEAKSGILAASLLAWTRALGEFGPILVLCGVTRFRTEVLATSVYLEWSTGQLDAALAVALLLAIVATSVLLTLRFTRPHQT</sequence>
<evidence type="ECO:0000256" key="1">
    <source>
        <dbReference type="ARBA" id="ARBA00004651"/>
    </source>
</evidence>
<dbReference type="Gene3D" id="1.10.3720.10">
    <property type="entry name" value="MetI-like"/>
    <property type="match status" value="1"/>
</dbReference>
<keyword evidence="3 9" id="KW-0813">Transport</keyword>
<reference evidence="11" key="1">
    <citation type="submission" date="2019-04" db="EMBL/GenBank/DDBJ databases">
        <authorList>
            <consortium name="Science for Life Laboratories"/>
        </authorList>
    </citation>
    <scope>NUCLEOTIDE SEQUENCE</scope>
    <source>
        <strain evidence="11">MBLW1</strain>
    </source>
</reference>
<dbReference type="InterPro" id="IPR049783">
    <property type="entry name" value="ABC_perm_TupB-like"/>
</dbReference>
<keyword evidence="5 9" id="KW-1133">Transmembrane helix</keyword>
<dbReference type="PROSITE" id="PS50928">
    <property type="entry name" value="ABC_TM1"/>
    <property type="match status" value="1"/>
</dbReference>
<dbReference type="GO" id="GO:0005886">
    <property type="term" value="C:plasma membrane"/>
    <property type="evidence" value="ECO:0007669"/>
    <property type="project" value="UniProtKB-SubCell"/>
</dbReference>
<evidence type="ECO:0000256" key="5">
    <source>
        <dbReference type="ARBA" id="ARBA00022989"/>
    </source>
</evidence>
<comment type="similarity">
    <text evidence="9">Belongs to the binding-protein-dependent transport system permease family.</text>
</comment>
<dbReference type="AlphaFoldDB" id="A0A6C2YL43"/>
<dbReference type="GO" id="GO:0015419">
    <property type="term" value="F:ABC-type sulfate transporter activity"/>
    <property type="evidence" value="ECO:0007669"/>
    <property type="project" value="InterPro"/>
</dbReference>
<keyword evidence="12" id="KW-1185">Reference proteome</keyword>
<dbReference type="Pfam" id="PF00528">
    <property type="entry name" value="BPD_transp_1"/>
    <property type="match status" value="1"/>
</dbReference>
<evidence type="ECO:0000256" key="6">
    <source>
        <dbReference type="ARBA" id="ARBA00023032"/>
    </source>
</evidence>
<feature type="transmembrane region" description="Helical" evidence="9">
    <location>
        <begin position="54"/>
        <end position="80"/>
    </location>
</feature>
<dbReference type="CDD" id="cd06261">
    <property type="entry name" value="TM_PBP2"/>
    <property type="match status" value="1"/>
</dbReference>
<evidence type="ECO:0000256" key="7">
    <source>
        <dbReference type="ARBA" id="ARBA00023136"/>
    </source>
</evidence>
<feature type="domain" description="ABC transmembrane type-1" evidence="10">
    <location>
        <begin position="54"/>
        <end position="254"/>
    </location>
</feature>
<dbReference type="InterPro" id="IPR035906">
    <property type="entry name" value="MetI-like_sf"/>
</dbReference>
<feature type="transmembrane region" description="Helical" evidence="9">
    <location>
        <begin position="235"/>
        <end position="254"/>
    </location>
</feature>
<comment type="function">
    <text evidence="8">Part of the ABC transporter complex CysAWTP (TC 3.A.1.6.1) involved in sulfate/thiosulfate import. Probably responsible for the translocation of the substrate across the membrane.</text>
</comment>
<dbReference type="SUPFAM" id="SSF161098">
    <property type="entry name" value="MetI-like"/>
    <property type="match status" value="1"/>
</dbReference>